<dbReference type="InterPro" id="IPR009081">
    <property type="entry name" value="PP-bd_ACP"/>
</dbReference>
<keyword evidence="1" id="KW-0472">Membrane</keyword>
<feature type="domain" description="Carrier" evidence="2">
    <location>
        <begin position="96"/>
        <end position="130"/>
    </location>
</feature>
<dbReference type="Gene3D" id="1.10.1200.10">
    <property type="entry name" value="ACP-like"/>
    <property type="match status" value="1"/>
</dbReference>
<dbReference type="AlphaFoldDB" id="A0A5C6DUJ9"/>
<accession>A0A5C6DUJ9</accession>
<name>A0A5C6DUJ9_9BACT</name>
<evidence type="ECO:0000313" key="3">
    <source>
        <dbReference type="EMBL" id="TWU38726.1"/>
    </source>
</evidence>
<feature type="transmembrane region" description="Helical" evidence="1">
    <location>
        <begin position="40"/>
        <end position="57"/>
    </location>
</feature>
<evidence type="ECO:0000259" key="2">
    <source>
        <dbReference type="PROSITE" id="PS50075"/>
    </source>
</evidence>
<dbReference type="EMBL" id="SJPY01000006">
    <property type="protein sequence ID" value="TWU38726.1"/>
    <property type="molecule type" value="Genomic_DNA"/>
</dbReference>
<dbReference type="Proteomes" id="UP000315471">
    <property type="component" value="Unassembled WGS sequence"/>
</dbReference>
<dbReference type="RefSeq" id="WP_146601067.1">
    <property type="nucleotide sequence ID" value="NZ_SJPY01000006.1"/>
</dbReference>
<proteinExistence type="predicted"/>
<keyword evidence="4" id="KW-1185">Reference proteome</keyword>
<reference evidence="3 4" key="1">
    <citation type="submission" date="2019-02" db="EMBL/GenBank/DDBJ databases">
        <title>Deep-cultivation of Planctomycetes and their phenomic and genomic characterization uncovers novel biology.</title>
        <authorList>
            <person name="Wiegand S."/>
            <person name="Jogler M."/>
            <person name="Boedeker C."/>
            <person name="Pinto D."/>
            <person name="Vollmers J."/>
            <person name="Rivas-Marin E."/>
            <person name="Kohn T."/>
            <person name="Peeters S.H."/>
            <person name="Heuer A."/>
            <person name="Rast P."/>
            <person name="Oberbeckmann S."/>
            <person name="Bunk B."/>
            <person name="Jeske O."/>
            <person name="Meyerdierks A."/>
            <person name="Storesund J.E."/>
            <person name="Kallscheuer N."/>
            <person name="Luecker S."/>
            <person name="Lage O.M."/>
            <person name="Pohl T."/>
            <person name="Merkel B.J."/>
            <person name="Hornburger P."/>
            <person name="Mueller R.-W."/>
            <person name="Bruemmer F."/>
            <person name="Labrenz M."/>
            <person name="Spormann A.M."/>
            <person name="Op Den Camp H."/>
            <person name="Overmann J."/>
            <person name="Amann R."/>
            <person name="Jetten M.S.M."/>
            <person name="Mascher T."/>
            <person name="Medema M.H."/>
            <person name="Devos D.P."/>
            <person name="Kaster A.-K."/>
            <person name="Ovreas L."/>
            <person name="Rohde M."/>
            <person name="Galperin M.Y."/>
            <person name="Jogler C."/>
        </authorList>
    </citation>
    <scope>NUCLEOTIDE SEQUENCE [LARGE SCALE GENOMIC DNA]</scope>
    <source>
        <strain evidence="3 4">Q31b</strain>
    </source>
</reference>
<evidence type="ECO:0000256" key="1">
    <source>
        <dbReference type="SAM" id="Phobius"/>
    </source>
</evidence>
<keyword evidence="1" id="KW-0812">Transmembrane</keyword>
<dbReference type="PROSITE" id="PS50075">
    <property type="entry name" value="CARRIER"/>
    <property type="match status" value="1"/>
</dbReference>
<dbReference type="OrthoDB" id="291240at2"/>
<comment type="caution">
    <text evidence="3">The sequence shown here is derived from an EMBL/GenBank/DDBJ whole genome shotgun (WGS) entry which is preliminary data.</text>
</comment>
<evidence type="ECO:0000313" key="4">
    <source>
        <dbReference type="Proteomes" id="UP000315471"/>
    </source>
</evidence>
<gene>
    <name evidence="3" type="ORF">Q31b_38040</name>
</gene>
<sequence length="130" mass="14508">MPPLQRPHWMTQTSILLTATASWFCYSTFAADNALGLGAFFGFLTIVFVGLVPATGTKPFQRFPAKILTDYRGRVTQIAAMNYAKLSERQNSWNATDIWNVLQLIIVEQLGVKKEAVTPTANFVYDLGMD</sequence>
<keyword evidence="1" id="KW-1133">Transmembrane helix</keyword>
<protein>
    <submittedName>
        <fullName evidence="3">Acyl carrier protein</fullName>
    </submittedName>
</protein>
<dbReference type="InterPro" id="IPR036736">
    <property type="entry name" value="ACP-like_sf"/>
</dbReference>
<organism evidence="3 4">
    <name type="scientific">Novipirellula aureliae</name>
    <dbReference type="NCBI Taxonomy" id="2527966"/>
    <lineage>
        <taxon>Bacteria</taxon>
        <taxon>Pseudomonadati</taxon>
        <taxon>Planctomycetota</taxon>
        <taxon>Planctomycetia</taxon>
        <taxon>Pirellulales</taxon>
        <taxon>Pirellulaceae</taxon>
        <taxon>Novipirellula</taxon>
    </lineage>
</organism>